<dbReference type="InterPro" id="IPR031052">
    <property type="entry name" value="FHY3/FAR1"/>
</dbReference>
<protein>
    <recommendedName>
        <fullName evidence="1">Protein FAR1-RELATED SEQUENCE</fullName>
    </recommendedName>
</protein>
<comment type="caution">
    <text evidence="2">The sequence shown here is derived from an EMBL/GenBank/DDBJ whole genome shotgun (WGS) entry which is preliminary data.</text>
</comment>
<dbReference type="PANTHER" id="PTHR31669">
    <property type="entry name" value="PROTEIN FAR1-RELATED SEQUENCE 10-RELATED"/>
    <property type="match status" value="1"/>
</dbReference>
<comment type="subcellular location">
    <subcellularLocation>
        <location evidence="1">Nucleus</location>
    </subcellularLocation>
</comment>
<evidence type="ECO:0000313" key="3">
    <source>
        <dbReference type="Proteomes" id="UP000289738"/>
    </source>
</evidence>
<dbReference type="GO" id="GO:0008270">
    <property type="term" value="F:zinc ion binding"/>
    <property type="evidence" value="ECO:0007669"/>
    <property type="project" value="UniProtKB-UniRule"/>
</dbReference>
<comment type="function">
    <text evidence="1">Putative transcription activator involved in regulating light control of development.</text>
</comment>
<name>A0A444Z1K2_ARAHY</name>
<reference evidence="2 3" key="1">
    <citation type="submission" date="2019-01" db="EMBL/GenBank/DDBJ databases">
        <title>Sequencing of cultivated peanut Arachis hypogaea provides insights into genome evolution and oil improvement.</title>
        <authorList>
            <person name="Chen X."/>
        </authorList>
    </citation>
    <scope>NUCLEOTIDE SEQUENCE [LARGE SCALE GENOMIC DNA]</scope>
    <source>
        <strain evidence="3">cv. Fuhuasheng</strain>
        <tissue evidence="2">Leaves</tissue>
    </source>
</reference>
<dbReference type="AlphaFoldDB" id="A0A444Z1K2"/>
<evidence type="ECO:0000313" key="2">
    <source>
        <dbReference type="EMBL" id="RYR08046.1"/>
    </source>
</evidence>
<dbReference type="InterPro" id="IPR036875">
    <property type="entry name" value="Znf_CCHC_sf"/>
</dbReference>
<keyword evidence="1" id="KW-0862">Zinc</keyword>
<dbReference type="SUPFAM" id="SSF57756">
    <property type="entry name" value="Retrovirus zinc finger-like domains"/>
    <property type="match status" value="1"/>
</dbReference>
<gene>
    <name evidence="2" type="ORF">Ahy_B05g075595</name>
</gene>
<sequence length="394" mass="45535">MWANAYLHRKFYAGFRTTSRCEGINFHLKKFLSSRHTILKLVQNLELLVREYQNSELVAQFSSIYGVPVMTTSLDPIEQFAASVYTKVIFTQVKKEIESISVVNFVSKRRVSTTMVYTVEEYEFPGQNVVALYDPKRGRLAYFFVMKHEHVKRIPESLILRRWRKDVKTVNEYTEKMGLEDERGFLLRHGALHATSQWMLFVGSQNDDLYKKCMSGIKQICCDLEACSGNNTMDRSPNVACAVQNPTVVRTKGAPSTRGHKGRKRKCTRCRKIGHTKRRCTEPQKILTSTRYKHCPRKETRVSKLEAVSPHFNLYADQGKQLEEGDDSCSEQDGGANDRWDHVIGTAQSQTRNMGGVGNTVDWNIENHRESEQHTLIVRVDFLRNKKRRPYLKK</sequence>
<dbReference type="GO" id="GO:0006355">
    <property type="term" value="P:regulation of DNA-templated transcription"/>
    <property type="evidence" value="ECO:0007669"/>
    <property type="project" value="UniProtKB-UniRule"/>
</dbReference>
<evidence type="ECO:0000256" key="1">
    <source>
        <dbReference type="RuleBase" id="RU367018"/>
    </source>
</evidence>
<keyword evidence="1" id="KW-0863">Zinc-finger</keyword>
<dbReference type="EMBL" id="SDMP01000015">
    <property type="protein sequence ID" value="RYR08046.1"/>
    <property type="molecule type" value="Genomic_DNA"/>
</dbReference>
<comment type="similarity">
    <text evidence="1">Belongs to the FHY3/FAR1 family.</text>
</comment>
<dbReference type="GO" id="GO:0003676">
    <property type="term" value="F:nucleic acid binding"/>
    <property type="evidence" value="ECO:0007669"/>
    <property type="project" value="InterPro"/>
</dbReference>
<keyword evidence="3" id="KW-1185">Reference proteome</keyword>
<keyword evidence="1" id="KW-0479">Metal-binding</keyword>
<dbReference type="PANTHER" id="PTHR31669:SF292">
    <property type="entry name" value="OS02G0262500 PROTEIN"/>
    <property type="match status" value="1"/>
</dbReference>
<dbReference type="GO" id="GO:0005634">
    <property type="term" value="C:nucleus"/>
    <property type="evidence" value="ECO:0007669"/>
    <property type="project" value="UniProtKB-SubCell"/>
</dbReference>
<proteinExistence type="inferred from homology"/>
<dbReference type="Proteomes" id="UP000289738">
    <property type="component" value="Chromosome B05"/>
</dbReference>
<organism evidence="2 3">
    <name type="scientific">Arachis hypogaea</name>
    <name type="common">Peanut</name>
    <dbReference type="NCBI Taxonomy" id="3818"/>
    <lineage>
        <taxon>Eukaryota</taxon>
        <taxon>Viridiplantae</taxon>
        <taxon>Streptophyta</taxon>
        <taxon>Embryophyta</taxon>
        <taxon>Tracheophyta</taxon>
        <taxon>Spermatophyta</taxon>
        <taxon>Magnoliopsida</taxon>
        <taxon>eudicotyledons</taxon>
        <taxon>Gunneridae</taxon>
        <taxon>Pentapetalae</taxon>
        <taxon>rosids</taxon>
        <taxon>fabids</taxon>
        <taxon>Fabales</taxon>
        <taxon>Fabaceae</taxon>
        <taxon>Papilionoideae</taxon>
        <taxon>50 kb inversion clade</taxon>
        <taxon>dalbergioids sensu lato</taxon>
        <taxon>Dalbergieae</taxon>
        <taxon>Pterocarpus clade</taxon>
        <taxon>Arachis</taxon>
    </lineage>
</organism>
<accession>A0A444Z1K2</accession>
<keyword evidence="1" id="KW-0539">Nucleus</keyword>